<feature type="transmembrane region" description="Helical" evidence="7">
    <location>
        <begin position="19"/>
        <end position="37"/>
    </location>
</feature>
<evidence type="ECO:0000256" key="7">
    <source>
        <dbReference type="SAM" id="Phobius"/>
    </source>
</evidence>
<feature type="transmembrane region" description="Helical" evidence="7">
    <location>
        <begin position="85"/>
        <end position="104"/>
    </location>
</feature>
<gene>
    <name evidence="10" type="ORF">ACFQRF_12130</name>
</gene>
<evidence type="ECO:0000313" key="10">
    <source>
        <dbReference type="EMBL" id="MFC7328490.1"/>
    </source>
</evidence>
<evidence type="ECO:0000259" key="8">
    <source>
        <dbReference type="Pfam" id="PF02308"/>
    </source>
</evidence>
<feature type="transmembrane region" description="Helical" evidence="7">
    <location>
        <begin position="116"/>
        <end position="149"/>
    </location>
</feature>
<evidence type="ECO:0000259" key="9">
    <source>
        <dbReference type="Pfam" id="PF13291"/>
    </source>
</evidence>
<organism evidence="10 11">
    <name type="scientific">Marinactinospora rubrisoli</name>
    <dbReference type="NCBI Taxonomy" id="2715399"/>
    <lineage>
        <taxon>Bacteria</taxon>
        <taxon>Bacillati</taxon>
        <taxon>Actinomycetota</taxon>
        <taxon>Actinomycetes</taxon>
        <taxon>Streptosporangiales</taxon>
        <taxon>Nocardiopsidaceae</taxon>
        <taxon>Marinactinospora</taxon>
    </lineage>
</organism>
<dbReference type="Pfam" id="PF13291">
    <property type="entry name" value="ACT_4"/>
    <property type="match status" value="1"/>
</dbReference>
<evidence type="ECO:0000256" key="6">
    <source>
        <dbReference type="ARBA" id="ARBA00023136"/>
    </source>
</evidence>
<evidence type="ECO:0000256" key="4">
    <source>
        <dbReference type="ARBA" id="ARBA00022692"/>
    </source>
</evidence>
<dbReference type="PANTHER" id="PTHR33778:SF1">
    <property type="entry name" value="MAGNESIUM TRANSPORTER YHID-RELATED"/>
    <property type="match status" value="1"/>
</dbReference>
<evidence type="ECO:0000256" key="5">
    <source>
        <dbReference type="ARBA" id="ARBA00022989"/>
    </source>
</evidence>
<comment type="caution">
    <text evidence="10">The sequence shown here is derived from an EMBL/GenBank/DDBJ whole genome shotgun (WGS) entry which is preliminary data.</text>
</comment>
<evidence type="ECO:0000313" key="11">
    <source>
        <dbReference type="Proteomes" id="UP001596540"/>
    </source>
</evidence>
<keyword evidence="6 7" id="KW-0472">Membrane</keyword>
<feature type="transmembrane region" description="Helical" evidence="7">
    <location>
        <begin position="46"/>
        <end position="65"/>
    </location>
</feature>
<feature type="domain" description="MgtC/SapB/SrpB/YhiD N-terminal" evidence="8">
    <location>
        <begin position="25"/>
        <end position="153"/>
    </location>
</feature>
<dbReference type="EMBL" id="JBHTBH010000005">
    <property type="protein sequence ID" value="MFC7328490.1"/>
    <property type="molecule type" value="Genomic_DNA"/>
</dbReference>
<dbReference type="Proteomes" id="UP001596540">
    <property type="component" value="Unassembled WGS sequence"/>
</dbReference>
<dbReference type="Pfam" id="PF02308">
    <property type="entry name" value="MgtC"/>
    <property type="match status" value="1"/>
</dbReference>
<dbReference type="InterPro" id="IPR049177">
    <property type="entry name" value="MgtC_SapB_SrpB_YhiD_N"/>
</dbReference>
<dbReference type="PANTHER" id="PTHR33778">
    <property type="entry name" value="PROTEIN MGTC"/>
    <property type="match status" value="1"/>
</dbReference>
<sequence length="247" mass="26454">MITSFSIETNLTDLTYQHWPQLVSLAIALVLCSLIGLERELRQKSAGLRTHTLVGLGAALFMLTSKFGFGDVINDHTVVLDPSRVAAQVVSGVGFIGGGLIFVHRHTVRGITTAAIVWVSAAVGMASGAGLWVLAVVVTATHFLVVFGYPPVVNFMTGRVPTAAQLRLVYLDGRGVLRRVLSLATERGFAVYEVATSREPSRREPSERAEVDLSLHLRGRGDLTELAAALSETEGVLRVHLGGEDAV</sequence>
<evidence type="ECO:0000256" key="3">
    <source>
        <dbReference type="ARBA" id="ARBA00022475"/>
    </source>
</evidence>
<feature type="domain" description="ACT" evidence="9">
    <location>
        <begin position="164"/>
        <end position="240"/>
    </location>
</feature>
<dbReference type="InterPro" id="IPR002912">
    <property type="entry name" value="ACT_dom"/>
</dbReference>
<name>A0ABW2KGD3_9ACTN</name>
<dbReference type="InterPro" id="IPR003416">
    <property type="entry name" value="MgtC/SapB/SrpB/YhiD_fam"/>
</dbReference>
<keyword evidence="4 7" id="KW-0812">Transmembrane</keyword>
<comment type="similarity">
    <text evidence="2">Belongs to the MgtC/SapB family.</text>
</comment>
<keyword evidence="11" id="KW-1185">Reference proteome</keyword>
<keyword evidence="5 7" id="KW-1133">Transmembrane helix</keyword>
<evidence type="ECO:0000256" key="2">
    <source>
        <dbReference type="ARBA" id="ARBA00009298"/>
    </source>
</evidence>
<dbReference type="RefSeq" id="WP_379871148.1">
    <property type="nucleotide sequence ID" value="NZ_JBHTBH010000005.1"/>
</dbReference>
<evidence type="ECO:0000256" key="1">
    <source>
        <dbReference type="ARBA" id="ARBA00004651"/>
    </source>
</evidence>
<comment type="subcellular location">
    <subcellularLocation>
        <location evidence="1">Cell membrane</location>
        <topology evidence="1">Multi-pass membrane protein</topology>
    </subcellularLocation>
</comment>
<proteinExistence type="inferred from homology"/>
<keyword evidence="3" id="KW-1003">Cell membrane</keyword>
<dbReference type="PRINTS" id="PR01837">
    <property type="entry name" value="MGTCSAPBPROT"/>
</dbReference>
<protein>
    <submittedName>
        <fullName evidence="10">MgtC/SapB family protein</fullName>
    </submittedName>
</protein>
<accession>A0ABW2KGD3</accession>
<reference evidence="11" key="1">
    <citation type="journal article" date="2019" name="Int. J. Syst. Evol. Microbiol.">
        <title>The Global Catalogue of Microorganisms (GCM) 10K type strain sequencing project: providing services to taxonomists for standard genome sequencing and annotation.</title>
        <authorList>
            <consortium name="The Broad Institute Genomics Platform"/>
            <consortium name="The Broad Institute Genome Sequencing Center for Infectious Disease"/>
            <person name="Wu L."/>
            <person name="Ma J."/>
        </authorList>
    </citation>
    <scope>NUCLEOTIDE SEQUENCE [LARGE SCALE GENOMIC DNA]</scope>
    <source>
        <strain evidence="11">CGMCC 4.7382</strain>
    </source>
</reference>